<dbReference type="AlphaFoldDB" id="A0A426YRT3"/>
<gene>
    <name evidence="1" type="ORF">B296_00047623</name>
</gene>
<accession>A0A426YRT3</accession>
<name>A0A426YRT3_ENSVE</name>
<evidence type="ECO:0000313" key="1">
    <source>
        <dbReference type="EMBL" id="RRT54453.1"/>
    </source>
</evidence>
<comment type="caution">
    <text evidence="1">The sequence shown here is derived from an EMBL/GenBank/DDBJ whole genome shotgun (WGS) entry which is preliminary data.</text>
</comment>
<dbReference type="Proteomes" id="UP000287651">
    <property type="component" value="Unassembled WGS sequence"/>
</dbReference>
<reference evidence="1 2" key="1">
    <citation type="journal article" date="2014" name="Agronomy (Basel)">
        <title>A Draft Genome Sequence for Ensete ventricosum, the Drought-Tolerant Tree Against Hunger.</title>
        <authorList>
            <person name="Harrison J."/>
            <person name="Moore K.A."/>
            <person name="Paszkiewicz K."/>
            <person name="Jones T."/>
            <person name="Grant M."/>
            <person name="Ambacheew D."/>
            <person name="Muzemil S."/>
            <person name="Studholme D.J."/>
        </authorList>
    </citation>
    <scope>NUCLEOTIDE SEQUENCE [LARGE SCALE GENOMIC DNA]</scope>
</reference>
<proteinExistence type="predicted"/>
<organism evidence="1 2">
    <name type="scientific">Ensete ventricosum</name>
    <name type="common">Abyssinian banana</name>
    <name type="synonym">Musa ensete</name>
    <dbReference type="NCBI Taxonomy" id="4639"/>
    <lineage>
        <taxon>Eukaryota</taxon>
        <taxon>Viridiplantae</taxon>
        <taxon>Streptophyta</taxon>
        <taxon>Embryophyta</taxon>
        <taxon>Tracheophyta</taxon>
        <taxon>Spermatophyta</taxon>
        <taxon>Magnoliopsida</taxon>
        <taxon>Liliopsida</taxon>
        <taxon>Zingiberales</taxon>
        <taxon>Musaceae</taxon>
        <taxon>Ensete</taxon>
    </lineage>
</organism>
<sequence length="148" mass="16179">MFAAPRLVAVPNSPFTNRSQSSSLTNLFGAGAQMAVEGAEGFDIAGRGATLILQASWFKRSSCSRAKEIAAIRVYDYRAFTSPRISSFFPCCDFLRLGGAYVEFDEDSTKFFLHAGLKGFKLGINSLLYCHGISLQIYNVEAFHLLSG</sequence>
<evidence type="ECO:0000313" key="2">
    <source>
        <dbReference type="Proteomes" id="UP000287651"/>
    </source>
</evidence>
<dbReference type="EMBL" id="AMZH03010595">
    <property type="protein sequence ID" value="RRT54453.1"/>
    <property type="molecule type" value="Genomic_DNA"/>
</dbReference>
<protein>
    <submittedName>
        <fullName evidence="1">Uncharacterized protein</fullName>
    </submittedName>
</protein>